<dbReference type="FunFam" id="3.40.1210.10:FF:000001">
    <property type="entry name" value="5'/3'-nucleotidase SurE"/>
    <property type="match status" value="1"/>
</dbReference>
<dbReference type="PANTHER" id="PTHR30457">
    <property type="entry name" value="5'-NUCLEOTIDASE SURE"/>
    <property type="match status" value="1"/>
</dbReference>
<comment type="caution">
    <text evidence="11">The sequence shown here is derived from an EMBL/GenBank/DDBJ whole genome shotgun (WGS) entry which is preliminary data.</text>
</comment>
<keyword evidence="8 9" id="KW-0378">Hydrolase</keyword>
<proteinExistence type="inferred from homology"/>
<evidence type="ECO:0000256" key="7">
    <source>
        <dbReference type="ARBA" id="ARBA00022741"/>
    </source>
</evidence>
<comment type="similarity">
    <text evidence="4 9">Belongs to the SurE nucleotidase family.</text>
</comment>
<dbReference type="GO" id="GO:0005737">
    <property type="term" value="C:cytoplasm"/>
    <property type="evidence" value="ECO:0007669"/>
    <property type="project" value="UniProtKB-SubCell"/>
</dbReference>
<accession>A0A7X0IMC0</accession>
<dbReference type="Proteomes" id="UP000565576">
    <property type="component" value="Unassembled WGS sequence"/>
</dbReference>
<feature type="binding site" evidence="9">
    <location>
        <position position="8"/>
    </location>
    <ligand>
        <name>a divalent metal cation</name>
        <dbReference type="ChEBI" id="CHEBI:60240"/>
    </ligand>
</feature>
<evidence type="ECO:0000256" key="4">
    <source>
        <dbReference type="ARBA" id="ARBA00011062"/>
    </source>
</evidence>
<comment type="catalytic activity">
    <reaction evidence="1 9">
        <text>a ribonucleoside 5'-phosphate + H2O = a ribonucleoside + phosphate</text>
        <dbReference type="Rhea" id="RHEA:12484"/>
        <dbReference type="ChEBI" id="CHEBI:15377"/>
        <dbReference type="ChEBI" id="CHEBI:18254"/>
        <dbReference type="ChEBI" id="CHEBI:43474"/>
        <dbReference type="ChEBI" id="CHEBI:58043"/>
        <dbReference type="EC" id="3.1.3.5"/>
    </reaction>
</comment>
<sequence length="254" mass="27678">MRILLTNDDGIHAEGLAALERIARTLSDDVWVVAPETDQSGLAHSLSLSEPLRMHKVSDKHFALRGTPTDCVIMAIRQVLDKKPDIILSGVNSGSNVADDVTYSGTIAGAIEGTLQGVRSFALSQAYVYENGARIVPWEVAEAHAPALLGKLMNVDLPDGTFLNLNFPNCRPDEVAGTEVTAQGNLAFNVQVEERADGRGFPYYWLRFGERSGIFRPGTDIQALKQNRISVTPLKLDLTDYSAQDRVARALGME</sequence>
<comment type="cofactor">
    <cofactor evidence="2">
        <name>Mg(2+)</name>
        <dbReference type="ChEBI" id="CHEBI:18420"/>
    </cofactor>
</comment>
<keyword evidence="5 9" id="KW-0963">Cytoplasm</keyword>
<evidence type="ECO:0000256" key="1">
    <source>
        <dbReference type="ARBA" id="ARBA00000815"/>
    </source>
</evidence>
<dbReference type="GO" id="GO:0046872">
    <property type="term" value="F:metal ion binding"/>
    <property type="evidence" value="ECO:0007669"/>
    <property type="project" value="UniProtKB-UniRule"/>
</dbReference>
<evidence type="ECO:0000256" key="5">
    <source>
        <dbReference type="ARBA" id="ARBA00022490"/>
    </source>
</evidence>
<feature type="binding site" evidence="9">
    <location>
        <position position="9"/>
    </location>
    <ligand>
        <name>a divalent metal cation</name>
        <dbReference type="ChEBI" id="CHEBI:60240"/>
    </ligand>
</feature>
<dbReference type="InterPro" id="IPR036523">
    <property type="entry name" value="SurE-like_sf"/>
</dbReference>
<dbReference type="RefSeq" id="WP_184702112.1">
    <property type="nucleotide sequence ID" value="NZ_JACHBG010000001.1"/>
</dbReference>
<dbReference type="AlphaFoldDB" id="A0A7X0IMC0"/>
<dbReference type="HAMAP" id="MF_00060">
    <property type="entry name" value="SurE"/>
    <property type="match status" value="1"/>
</dbReference>
<dbReference type="EC" id="3.1.3.5" evidence="9"/>
<dbReference type="SUPFAM" id="SSF64167">
    <property type="entry name" value="SurE-like"/>
    <property type="match status" value="1"/>
</dbReference>
<gene>
    <name evidence="9" type="primary">surE</name>
    <name evidence="11" type="ORF">GGD46_000876</name>
</gene>
<evidence type="ECO:0000256" key="2">
    <source>
        <dbReference type="ARBA" id="ARBA00001946"/>
    </source>
</evidence>
<evidence type="ECO:0000256" key="3">
    <source>
        <dbReference type="ARBA" id="ARBA00004496"/>
    </source>
</evidence>
<keyword evidence="6 9" id="KW-0479">Metal-binding</keyword>
<evidence type="ECO:0000256" key="6">
    <source>
        <dbReference type="ARBA" id="ARBA00022723"/>
    </source>
</evidence>
<dbReference type="Pfam" id="PF01975">
    <property type="entry name" value="SurE"/>
    <property type="match status" value="1"/>
</dbReference>
<dbReference type="InterPro" id="IPR030048">
    <property type="entry name" value="SurE"/>
</dbReference>
<dbReference type="GO" id="GO:0004309">
    <property type="term" value="F:exopolyphosphatase activity"/>
    <property type="evidence" value="ECO:0007669"/>
    <property type="project" value="TreeGrafter"/>
</dbReference>
<comment type="cofactor">
    <cofactor evidence="9">
        <name>a divalent metal cation</name>
        <dbReference type="ChEBI" id="CHEBI:60240"/>
    </cofactor>
    <text evidence="9">Binds 1 divalent metal cation per subunit.</text>
</comment>
<evidence type="ECO:0000259" key="10">
    <source>
        <dbReference type="Pfam" id="PF01975"/>
    </source>
</evidence>
<dbReference type="GO" id="GO:0008253">
    <property type="term" value="F:5'-nucleotidase activity"/>
    <property type="evidence" value="ECO:0007669"/>
    <property type="project" value="UniProtKB-UniRule"/>
</dbReference>
<dbReference type="GO" id="GO:0000166">
    <property type="term" value="F:nucleotide binding"/>
    <property type="evidence" value="ECO:0007669"/>
    <property type="project" value="UniProtKB-KW"/>
</dbReference>
<protein>
    <recommendedName>
        <fullName evidence="9">5'-nucleotidase SurE</fullName>
        <ecNumber evidence="9">3.1.3.5</ecNumber>
    </recommendedName>
    <alternativeName>
        <fullName evidence="9">Nucleoside 5'-monophosphate phosphohydrolase</fullName>
    </alternativeName>
</protein>
<dbReference type="InterPro" id="IPR002828">
    <property type="entry name" value="SurE-like_Pase/nucleotidase"/>
</dbReference>
<dbReference type="Gene3D" id="3.40.1210.10">
    <property type="entry name" value="Survival protein SurE-like phosphatase/nucleotidase"/>
    <property type="match status" value="1"/>
</dbReference>
<dbReference type="PANTHER" id="PTHR30457:SF12">
    <property type="entry name" value="5'_3'-NUCLEOTIDASE SURE"/>
    <property type="match status" value="1"/>
</dbReference>
<dbReference type="NCBIfam" id="TIGR00087">
    <property type="entry name" value="surE"/>
    <property type="match status" value="1"/>
</dbReference>
<name>A0A7X0IMC0_9HYPH</name>
<dbReference type="EMBL" id="JACHBG010000001">
    <property type="protein sequence ID" value="MBB6483633.1"/>
    <property type="molecule type" value="Genomic_DNA"/>
</dbReference>
<feature type="domain" description="Survival protein SurE-like phosphatase/nucleotidase" evidence="10">
    <location>
        <begin position="3"/>
        <end position="185"/>
    </location>
</feature>
<dbReference type="NCBIfam" id="NF001490">
    <property type="entry name" value="PRK00346.1-4"/>
    <property type="match status" value="1"/>
</dbReference>
<feature type="binding site" evidence="9">
    <location>
        <position position="40"/>
    </location>
    <ligand>
        <name>a divalent metal cation</name>
        <dbReference type="ChEBI" id="CHEBI:60240"/>
    </ligand>
</feature>
<comment type="subcellular location">
    <subcellularLocation>
        <location evidence="3 9">Cytoplasm</location>
    </subcellularLocation>
</comment>
<organism evidence="11 12">
    <name type="scientific">Rhizobium lusitanum</name>
    <dbReference type="NCBI Taxonomy" id="293958"/>
    <lineage>
        <taxon>Bacteria</taxon>
        <taxon>Pseudomonadati</taxon>
        <taxon>Pseudomonadota</taxon>
        <taxon>Alphaproteobacteria</taxon>
        <taxon>Hyphomicrobiales</taxon>
        <taxon>Rhizobiaceae</taxon>
        <taxon>Rhizobium/Agrobacterium group</taxon>
        <taxon>Rhizobium</taxon>
    </lineage>
</organism>
<dbReference type="GO" id="GO:0008254">
    <property type="term" value="F:3'-nucleotidase activity"/>
    <property type="evidence" value="ECO:0007669"/>
    <property type="project" value="TreeGrafter"/>
</dbReference>
<feature type="binding site" evidence="9">
    <location>
        <position position="92"/>
    </location>
    <ligand>
        <name>a divalent metal cation</name>
        <dbReference type="ChEBI" id="CHEBI:60240"/>
    </ligand>
</feature>
<evidence type="ECO:0000313" key="12">
    <source>
        <dbReference type="Proteomes" id="UP000565576"/>
    </source>
</evidence>
<reference evidence="11 12" key="1">
    <citation type="submission" date="2020-08" db="EMBL/GenBank/DDBJ databases">
        <title>Genomic Encyclopedia of Type Strains, Phase IV (KMG-V): Genome sequencing to study the core and pangenomes of soil and plant-associated prokaryotes.</title>
        <authorList>
            <person name="Whitman W."/>
        </authorList>
    </citation>
    <scope>NUCLEOTIDE SEQUENCE [LARGE SCALE GENOMIC DNA]</scope>
    <source>
        <strain evidence="11 12">SEMIA 4060</strain>
    </source>
</reference>
<keyword evidence="7 9" id="KW-0547">Nucleotide-binding</keyword>
<evidence type="ECO:0000313" key="11">
    <source>
        <dbReference type="EMBL" id="MBB6483633.1"/>
    </source>
</evidence>
<comment type="function">
    <text evidence="9">Nucleotidase that shows phosphatase activity on nucleoside 5'-monophosphates.</text>
</comment>
<evidence type="ECO:0000256" key="9">
    <source>
        <dbReference type="HAMAP-Rule" id="MF_00060"/>
    </source>
</evidence>
<evidence type="ECO:0000256" key="8">
    <source>
        <dbReference type="ARBA" id="ARBA00022801"/>
    </source>
</evidence>